<dbReference type="EMBL" id="JBHDLN010000034">
    <property type="protein sequence ID" value="MFB0847310.1"/>
    <property type="molecule type" value="Genomic_DNA"/>
</dbReference>
<dbReference type="Proteomes" id="UP001575622">
    <property type="component" value="Unassembled WGS sequence"/>
</dbReference>
<sequence length="53" mass="6079">MEKQQDRVNVILGMMLEAGVIEDYNRELSRDLLTVLYQKAFEDGTLNGLYGNN</sequence>
<proteinExistence type="predicted"/>
<keyword evidence="2" id="KW-1185">Reference proteome</keyword>
<reference evidence="1 2" key="1">
    <citation type="submission" date="2024-09" db="EMBL/GenBank/DDBJ databases">
        <authorList>
            <person name="Makale K.P.P."/>
            <person name="Makhzoum A."/>
            <person name="Rantong G."/>
            <person name="Rahube T.O."/>
        </authorList>
    </citation>
    <scope>NUCLEOTIDE SEQUENCE [LARGE SCALE GENOMIC DNA]</scope>
    <source>
        <strain evidence="1 2">KM_D13</strain>
    </source>
</reference>
<accession>A0ABV4VCF2</accession>
<dbReference type="RefSeq" id="WP_010500633.1">
    <property type="nucleotide sequence ID" value="NZ_JBHDLN010000034.1"/>
</dbReference>
<comment type="caution">
    <text evidence="1">The sequence shown here is derived from an EMBL/GenBank/DDBJ whole genome shotgun (WGS) entry which is preliminary data.</text>
</comment>
<evidence type="ECO:0000313" key="1">
    <source>
        <dbReference type="EMBL" id="MFB0847310.1"/>
    </source>
</evidence>
<evidence type="ECO:0000313" key="2">
    <source>
        <dbReference type="Proteomes" id="UP001575622"/>
    </source>
</evidence>
<protein>
    <submittedName>
        <fullName evidence="1">Uncharacterized protein</fullName>
    </submittedName>
</protein>
<name>A0ABV4VCF2_9BACL</name>
<gene>
    <name evidence="1" type="ORF">ACEU3E_34635</name>
</gene>
<organism evidence="1 2">
    <name type="scientific">Paenibacillus oleatilyticus</name>
    <dbReference type="NCBI Taxonomy" id="2594886"/>
    <lineage>
        <taxon>Bacteria</taxon>
        <taxon>Bacillati</taxon>
        <taxon>Bacillota</taxon>
        <taxon>Bacilli</taxon>
        <taxon>Bacillales</taxon>
        <taxon>Paenibacillaceae</taxon>
        <taxon>Paenibacillus</taxon>
    </lineage>
</organism>